<reference evidence="2" key="1">
    <citation type="submission" date="2022-07" db="EMBL/GenBank/DDBJ databases">
        <authorList>
            <person name="Macas J."/>
            <person name="Novak P."/>
            <person name="Neumann P."/>
        </authorList>
    </citation>
    <scope>NUCLEOTIDE SEQUENCE</scope>
</reference>
<feature type="region of interest" description="Disordered" evidence="1">
    <location>
        <begin position="72"/>
        <end position="91"/>
    </location>
</feature>
<dbReference type="EMBL" id="CAMAPF010001158">
    <property type="protein sequence ID" value="CAH9148295.1"/>
    <property type="molecule type" value="Genomic_DNA"/>
</dbReference>
<feature type="compositionally biased region" description="Polar residues" evidence="1">
    <location>
        <begin position="15"/>
        <end position="29"/>
    </location>
</feature>
<dbReference type="Proteomes" id="UP001152523">
    <property type="component" value="Unassembled WGS sequence"/>
</dbReference>
<protein>
    <submittedName>
        <fullName evidence="2">Uncharacterized protein</fullName>
    </submittedName>
</protein>
<comment type="caution">
    <text evidence="2">The sequence shown here is derived from an EMBL/GenBank/DDBJ whole genome shotgun (WGS) entry which is preliminary data.</text>
</comment>
<accession>A0AAV0GK08</accession>
<feature type="region of interest" description="Disordered" evidence="1">
    <location>
        <begin position="1"/>
        <end position="29"/>
    </location>
</feature>
<evidence type="ECO:0000313" key="2">
    <source>
        <dbReference type="EMBL" id="CAH9148295.1"/>
    </source>
</evidence>
<keyword evidence="3" id="KW-1185">Reference proteome</keyword>
<organism evidence="2 3">
    <name type="scientific">Cuscuta epithymum</name>
    <dbReference type="NCBI Taxonomy" id="186058"/>
    <lineage>
        <taxon>Eukaryota</taxon>
        <taxon>Viridiplantae</taxon>
        <taxon>Streptophyta</taxon>
        <taxon>Embryophyta</taxon>
        <taxon>Tracheophyta</taxon>
        <taxon>Spermatophyta</taxon>
        <taxon>Magnoliopsida</taxon>
        <taxon>eudicotyledons</taxon>
        <taxon>Gunneridae</taxon>
        <taxon>Pentapetalae</taxon>
        <taxon>asterids</taxon>
        <taxon>lamiids</taxon>
        <taxon>Solanales</taxon>
        <taxon>Convolvulaceae</taxon>
        <taxon>Cuscuteae</taxon>
        <taxon>Cuscuta</taxon>
        <taxon>Cuscuta subgen. Cuscuta</taxon>
    </lineage>
</organism>
<gene>
    <name evidence="2" type="ORF">CEPIT_LOCUS44400</name>
</gene>
<sequence length="117" mass="12720">MLQQQSPSHRDSLNLLKSNPSDDCEGSKSNTMTDVAEVYQSGDHHQAPNLVFVGFRVGRAAVELRARRMETKNGEVAADEGSSSTEQHRRGEAKMTLFLGVSAAAAIFISSNEERLG</sequence>
<proteinExistence type="predicted"/>
<evidence type="ECO:0000313" key="3">
    <source>
        <dbReference type="Proteomes" id="UP001152523"/>
    </source>
</evidence>
<name>A0AAV0GK08_9ASTE</name>
<dbReference type="AlphaFoldDB" id="A0AAV0GK08"/>
<evidence type="ECO:0000256" key="1">
    <source>
        <dbReference type="SAM" id="MobiDB-lite"/>
    </source>
</evidence>